<protein>
    <submittedName>
        <fullName evidence="6">ABC transporter ATP-binding protein</fullName>
    </submittedName>
</protein>
<dbReference type="PANTHER" id="PTHR24220">
    <property type="entry name" value="IMPORT ATP-BINDING PROTEIN"/>
    <property type="match status" value="1"/>
</dbReference>
<dbReference type="SUPFAM" id="SSF52540">
    <property type="entry name" value="P-loop containing nucleoside triphosphate hydrolases"/>
    <property type="match status" value="1"/>
</dbReference>
<sequence length="224" mass="24247">MGRTLEVLRGIDLSIHEGEVVGIVGQSGAGKSTFLHCVGTLDIPTSGSLRLGGEELTSLPSARLADIRNRAIGFVFQFHHLLPEFNALENVMMPGLIQGRSRRDLEPRARALLEEVGLKDRALHRPGELSGGEQQRVALARALVLEPKLLLADEPSGNLDSSTSQQIHELFFAINKQRGTTIVVVTHNLALAASMPRVITLKDGRVERDDRKSAPNALVESATA</sequence>
<evidence type="ECO:0000259" key="5">
    <source>
        <dbReference type="PROSITE" id="PS50893"/>
    </source>
</evidence>
<keyword evidence="3" id="KW-0547">Nucleotide-binding</keyword>
<dbReference type="CDD" id="cd03255">
    <property type="entry name" value="ABC_MJ0796_LolCDE_FtsE"/>
    <property type="match status" value="1"/>
</dbReference>
<dbReference type="InterPro" id="IPR003439">
    <property type="entry name" value="ABC_transporter-like_ATP-bd"/>
</dbReference>
<evidence type="ECO:0000313" key="6">
    <source>
        <dbReference type="EMBL" id="WXB20351.1"/>
    </source>
</evidence>
<dbReference type="PANTHER" id="PTHR24220:SF689">
    <property type="entry name" value="LIPOPROTEIN-RELEASING SYSTEM ATP-BINDING PROTEIN LOLD"/>
    <property type="match status" value="1"/>
</dbReference>
<evidence type="ECO:0000256" key="1">
    <source>
        <dbReference type="ARBA" id="ARBA00005417"/>
    </source>
</evidence>
<dbReference type="EMBL" id="CP089984">
    <property type="protein sequence ID" value="WXB20351.1"/>
    <property type="molecule type" value="Genomic_DNA"/>
</dbReference>
<keyword evidence="2" id="KW-0813">Transport</keyword>
<feature type="domain" description="ABC transporter" evidence="5">
    <location>
        <begin position="1"/>
        <end position="221"/>
    </location>
</feature>
<dbReference type="Proteomes" id="UP001370348">
    <property type="component" value="Chromosome"/>
</dbReference>
<dbReference type="RefSeq" id="WP_394829942.1">
    <property type="nucleotide sequence ID" value="NZ_CP089984.1"/>
</dbReference>
<dbReference type="InterPro" id="IPR017871">
    <property type="entry name" value="ABC_transporter-like_CS"/>
</dbReference>
<dbReference type="GO" id="GO:0005524">
    <property type="term" value="F:ATP binding"/>
    <property type="evidence" value="ECO:0007669"/>
    <property type="project" value="UniProtKB-KW"/>
</dbReference>
<name>A0ABZ2MCX5_9BACT</name>
<dbReference type="SMART" id="SM00382">
    <property type="entry name" value="AAA"/>
    <property type="match status" value="1"/>
</dbReference>
<dbReference type="Gene3D" id="3.40.50.300">
    <property type="entry name" value="P-loop containing nucleotide triphosphate hydrolases"/>
    <property type="match status" value="1"/>
</dbReference>
<dbReference type="InterPro" id="IPR017911">
    <property type="entry name" value="MacB-like_ATP-bd"/>
</dbReference>
<dbReference type="InterPro" id="IPR015854">
    <property type="entry name" value="ABC_transpr_LolD-like"/>
</dbReference>
<accession>A0ABZ2MCX5</accession>
<dbReference type="Pfam" id="PF00005">
    <property type="entry name" value="ABC_tran"/>
    <property type="match status" value="1"/>
</dbReference>
<comment type="similarity">
    <text evidence="1">Belongs to the ABC transporter superfamily.</text>
</comment>
<evidence type="ECO:0000313" key="7">
    <source>
        <dbReference type="Proteomes" id="UP001370348"/>
    </source>
</evidence>
<keyword evidence="7" id="KW-1185">Reference proteome</keyword>
<dbReference type="PROSITE" id="PS50893">
    <property type="entry name" value="ABC_TRANSPORTER_2"/>
    <property type="match status" value="1"/>
</dbReference>
<dbReference type="InterPro" id="IPR027417">
    <property type="entry name" value="P-loop_NTPase"/>
</dbReference>
<evidence type="ECO:0000256" key="3">
    <source>
        <dbReference type="ARBA" id="ARBA00022741"/>
    </source>
</evidence>
<keyword evidence="4 6" id="KW-0067">ATP-binding</keyword>
<evidence type="ECO:0000256" key="2">
    <source>
        <dbReference type="ARBA" id="ARBA00022448"/>
    </source>
</evidence>
<gene>
    <name evidence="6" type="ORF">LZC94_05995</name>
</gene>
<proteinExistence type="inferred from homology"/>
<dbReference type="InterPro" id="IPR003593">
    <property type="entry name" value="AAA+_ATPase"/>
</dbReference>
<organism evidence="6 7">
    <name type="scientific">Pendulispora albinea</name>
    <dbReference type="NCBI Taxonomy" id="2741071"/>
    <lineage>
        <taxon>Bacteria</taxon>
        <taxon>Pseudomonadati</taxon>
        <taxon>Myxococcota</taxon>
        <taxon>Myxococcia</taxon>
        <taxon>Myxococcales</taxon>
        <taxon>Sorangiineae</taxon>
        <taxon>Pendulisporaceae</taxon>
        <taxon>Pendulispora</taxon>
    </lineage>
</organism>
<evidence type="ECO:0000256" key="4">
    <source>
        <dbReference type="ARBA" id="ARBA00022840"/>
    </source>
</evidence>
<reference evidence="6 7" key="1">
    <citation type="submission" date="2021-12" db="EMBL/GenBank/DDBJ databases">
        <title>Discovery of the Pendulisporaceae a myxobacterial family with distinct sporulation behavior and unique specialized metabolism.</title>
        <authorList>
            <person name="Garcia R."/>
            <person name="Popoff A."/>
            <person name="Bader C.D."/>
            <person name="Loehr J."/>
            <person name="Walesch S."/>
            <person name="Walt C."/>
            <person name="Boldt J."/>
            <person name="Bunk B."/>
            <person name="Haeckl F.J.F.P.J."/>
            <person name="Gunesch A.P."/>
            <person name="Birkelbach J."/>
            <person name="Nuebel U."/>
            <person name="Pietschmann T."/>
            <person name="Bach T."/>
            <person name="Mueller R."/>
        </authorList>
    </citation>
    <scope>NUCLEOTIDE SEQUENCE [LARGE SCALE GENOMIC DNA]</scope>
    <source>
        <strain evidence="6 7">MSr11954</strain>
    </source>
</reference>
<dbReference type="PROSITE" id="PS00211">
    <property type="entry name" value="ABC_TRANSPORTER_1"/>
    <property type="match status" value="1"/>
</dbReference>